<feature type="transmembrane region" description="Helical" evidence="8">
    <location>
        <begin position="163"/>
        <end position="183"/>
    </location>
</feature>
<evidence type="ECO:0000259" key="9">
    <source>
        <dbReference type="Pfam" id="PF13515"/>
    </source>
</evidence>
<evidence type="ECO:0000256" key="4">
    <source>
        <dbReference type="ARBA" id="ARBA00022989"/>
    </source>
</evidence>
<proteinExistence type="inferred from homology"/>
<feature type="domain" description="Integral membrane bound transporter" evidence="9">
    <location>
        <begin position="365"/>
        <end position="489"/>
    </location>
</feature>
<evidence type="ECO:0000256" key="7">
    <source>
        <dbReference type="SAM" id="MobiDB-lite"/>
    </source>
</evidence>
<comment type="subcellular location">
    <subcellularLocation>
        <location evidence="1">Cell membrane</location>
        <topology evidence="1">Multi-pass membrane protein</topology>
    </subcellularLocation>
</comment>
<dbReference type="Proteomes" id="UP000438448">
    <property type="component" value="Unassembled WGS sequence"/>
</dbReference>
<dbReference type="Pfam" id="PF13515">
    <property type="entry name" value="FUSC_2"/>
    <property type="match status" value="1"/>
</dbReference>
<reference evidence="10 11" key="1">
    <citation type="submission" date="2019-10" db="EMBL/GenBank/DDBJ databases">
        <title>Nocardia macrotermitis sp. nov. and Nocardia aurantia sp. nov., isolated from the gut of fungus growing-termite Macrotermes natalensis.</title>
        <authorList>
            <person name="Benndorf R."/>
            <person name="Schwitalla J."/>
            <person name="Martin K."/>
            <person name="De Beer W."/>
            <person name="Kaster A.-K."/>
            <person name="Vollmers J."/>
            <person name="Poulsen M."/>
            <person name="Beemelmanns C."/>
        </authorList>
    </citation>
    <scope>NUCLEOTIDE SEQUENCE [LARGE SCALE GENOMIC DNA]</scope>
    <source>
        <strain evidence="10 11">RB20</strain>
    </source>
</reference>
<dbReference type="GO" id="GO:0005886">
    <property type="term" value="C:plasma membrane"/>
    <property type="evidence" value="ECO:0007669"/>
    <property type="project" value="UniProtKB-SubCell"/>
</dbReference>
<dbReference type="OrthoDB" id="4989419at2"/>
<evidence type="ECO:0000256" key="8">
    <source>
        <dbReference type="SAM" id="Phobius"/>
    </source>
</evidence>
<evidence type="ECO:0000313" key="10">
    <source>
        <dbReference type="EMBL" id="MQY19085.1"/>
    </source>
</evidence>
<organism evidence="10 11">
    <name type="scientific">Nocardia macrotermitis</name>
    <dbReference type="NCBI Taxonomy" id="2585198"/>
    <lineage>
        <taxon>Bacteria</taxon>
        <taxon>Bacillati</taxon>
        <taxon>Actinomycetota</taxon>
        <taxon>Actinomycetes</taxon>
        <taxon>Mycobacteriales</taxon>
        <taxon>Nocardiaceae</taxon>
        <taxon>Nocardia</taxon>
    </lineage>
</organism>
<keyword evidence="5 8" id="KW-0472">Membrane</keyword>
<keyword evidence="3 8" id="KW-0812">Transmembrane</keyword>
<feature type="transmembrane region" description="Helical" evidence="8">
    <location>
        <begin position="37"/>
        <end position="55"/>
    </location>
</feature>
<dbReference type="EMBL" id="WEGK01000004">
    <property type="protein sequence ID" value="MQY19085.1"/>
    <property type="molecule type" value="Genomic_DNA"/>
</dbReference>
<accession>A0A7K0D029</accession>
<feature type="transmembrane region" description="Helical" evidence="8">
    <location>
        <begin position="476"/>
        <end position="494"/>
    </location>
</feature>
<protein>
    <recommendedName>
        <fullName evidence="9">Integral membrane bound transporter domain-containing protein</fullName>
    </recommendedName>
</protein>
<dbReference type="PANTHER" id="PTHR30509:SF9">
    <property type="entry name" value="MULTIDRUG RESISTANCE PROTEIN MDTO"/>
    <property type="match status" value="1"/>
</dbReference>
<comment type="caution">
    <text evidence="10">The sequence shown here is derived from an EMBL/GenBank/DDBJ whole genome shotgun (WGS) entry which is preliminary data.</text>
</comment>
<feature type="transmembrane region" description="Helical" evidence="8">
    <location>
        <begin position="443"/>
        <end position="464"/>
    </location>
</feature>
<evidence type="ECO:0000313" key="11">
    <source>
        <dbReference type="Proteomes" id="UP000438448"/>
    </source>
</evidence>
<gene>
    <name evidence="10" type="ORF">NRB20_21690</name>
</gene>
<feature type="transmembrane region" description="Helical" evidence="8">
    <location>
        <begin position="408"/>
        <end position="437"/>
    </location>
</feature>
<comment type="similarity">
    <text evidence="6">Belongs to the YccS/YhfK family.</text>
</comment>
<feature type="transmembrane region" description="Helical" evidence="8">
    <location>
        <begin position="111"/>
        <end position="128"/>
    </location>
</feature>
<feature type="region of interest" description="Disordered" evidence="7">
    <location>
        <begin position="262"/>
        <end position="285"/>
    </location>
</feature>
<dbReference type="PANTHER" id="PTHR30509">
    <property type="entry name" value="P-HYDROXYBENZOIC ACID EFFLUX PUMP SUBUNIT-RELATED"/>
    <property type="match status" value="1"/>
</dbReference>
<feature type="transmembrane region" description="Helical" evidence="8">
    <location>
        <begin position="61"/>
        <end position="79"/>
    </location>
</feature>
<evidence type="ECO:0000256" key="3">
    <source>
        <dbReference type="ARBA" id="ARBA00022692"/>
    </source>
</evidence>
<feature type="transmembrane region" description="Helical" evidence="8">
    <location>
        <begin position="140"/>
        <end position="157"/>
    </location>
</feature>
<evidence type="ECO:0000256" key="2">
    <source>
        <dbReference type="ARBA" id="ARBA00022475"/>
    </source>
</evidence>
<evidence type="ECO:0000256" key="5">
    <source>
        <dbReference type="ARBA" id="ARBA00023136"/>
    </source>
</evidence>
<dbReference type="InterPro" id="IPR049453">
    <property type="entry name" value="Memb_transporter_dom"/>
</dbReference>
<feature type="transmembrane region" description="Helical" evidence="8">
    <location>
        <begin position="378"/>
        <end position="396"/>
    </location>
</feature>
<keyword evidence="11" id="KW-1185">Reference proteome</keyword>
<dbReference type="AlphaFoldDB" id="A0A7K0D029"/>
<evidence type="ECO:0000256" key="6">
    <source>
        <dbReference type="ARBA" id="ARBA00043993"/>
    </source>
</evidence>
<keyword evidence="4 8" id="KW-1133">Transmembrane helix</keyword>
<feature type="transmembrane region" description="Helical" evidence="8">
    <location>
        <begin position="86"/>
        <end position="105"/>
    </location>
</feature>
<sequence length="584" mass="61824">MHLRPVDRSARTLWRAGQVLSLRGAFRMRPVADTWRRSAVCGLIALGVPEVVLVATGHLPLAFYTCAGGLCALYGHGLPYAARARALGWVVFGMVAGVGVALTTAGLTDSAVVRVLVLALLAGVCKLVCDAARIGPPGNVIFTFIISAAGFLPVRLAEVPAHLELVLAGGVLAWVVCMAPALVRPHAPERLAVARALAATARLVRLPAGDPAVARARYDVAAASHTAWHTVRLIPGDTPRRIAESAGLSRLLVRAESLAAAAQSDPSAPDRPVLPTAAASFGEPDPLDRAAAADRLTEWAQVLRGGHRVPEVDFLIDEQDQIRGIAMQRDVAAAPSGVQRVLRAFRPSSPGFQLALRVAVGAAAAGLVSIALGVNRPYWAVMTAAVLIVANTALSWHRTVQRLVGNLIGVGLFTALVPLTAHPVALVVVALTCQLIVEATISRNYWVASVFITPMALVMVEFAGVQPAGHLALDRWLDTCVGAAVAVLICFAVPNKRAFDRVGLALRELDAVLARAREALRTGRADNDVRRRLKAALVEVRESADIAAGEWWSTELPEERIVASERAGHQMLAQLPVRLPVAAR</sequence>
<keyword evidence="2" id="KW-1003">Cell membrane</keyword>
<evidence type="ECO:0000256" key="1">
    <source>
        <dbReference type="ARBA" id="ARBA00004651"/>
    </source>
</evidence>
<name>A0A7K0D029_9NOCA</name>